<name>A0A8H7IUL8_9PLEO</name>
<organism evidence="2 3">
    <name type="scientific">Ascochyta lentis</name>
    <dbReference type="NCBI Taxonomy" id="205686"/>
    <lineage>
        <taxon>Eukaryota</taxon>
        <taxon>Fungi</taxon>
        <taxon>Dikarya</taxon>
        <taxon>Ascomycota</taxon>
        <taxon>Pezizomycotina</taxon>
        <taxon>Dothideomycetes</taxon>
        <taxon>Pleosporomycetidae</taxon>
        <taxon>Pleosporales</taxon>
        <taxon>Pleosporineae</taxon>
        <taxon>Didymellaceae</taxon>
        <taxon>Ascochyta</taxon>
    </lineage>
</organism>
<protein>
    <submittedName>
        <fullName evidence="2">Uncharacterized protein</fullName>
    </submittedName>
</protein>
<feature type="region of interest" description="Disordered" evidence="1">
    <location>
        <begin position="438"/>
        <end position="459"/>
    </location>
</feature>
<reference evidence="2" key="2">
    <citation type="submission" date="2020-09" db="EMBL/GenBank/DDBJ databases">
        <title>Reference genome assembly for Australian Ascochyta lentis isolate Al4.</title>
        <authorList>
            <person name="Lee R.C."/>
            <person name="Farfan-Caceres L.M."/>
            <person name="Debler J.W."/>
            <person name="Williams A.H."/>
            <person name="Henares B.M."/>
        </authorList>
    </citation>
    <scope>NUCLEOTIDE SEQUENCE</scope>
    <source>
        <strain evidence="2">Al4</strain>
    </source>
</reference>
<gene>
    <name evidence="2" type="ORF">EKO04_011239</name>
</gene>
<dbReference type="OrthoDB" id="436496at2759"/>
<sequence>MPTYRSISIALHSQFDIETIPEYHMPLPSLPPTPPHTSLPSSTTHKPTTALPLVINSVPPLTNKENSTHTVYIPSLPGSRFWLSYAVAPPVPAEWYFLFKLYVDGVGVINWCTGQEEGWRGKVMFGLFAGADGGWQRDVLVFGGRTEGEEEGRRGEGELEIRVFRASGRRRLKRDVSTFGEAGLPEKPGGFRLVNAGRAGSEQPKRFYKLALIDPIDQPFAKFRYCCHSWEQLRDLGLLEGEEWAGSEDGLEVIEPGEESIGADDVLDGHADRLHDDEDCTSIHDWDVEAHERKNKSVGKHGDEASYQTASSSPRRNSVASGTYIPRGAPIPQSNGSSQPRRCGPSDSYRLSIPPSVKLIAPEPTSRPLLLPQKKEFSSSTAYRPHPAYPLEEWTIQAPRPVRSTRGGTAMPPLDRRKGLGITGAGLMGVFASSWKRSASSAQAARKTEVHEGARTVSY</sequence>
<feature type="region of interest" description="Disordered" evidence="1">
    <location>
        <begin position="292"/>
        <end position="354"/>
    </location>
</feature>
<evidence type="ECO:0000313" key="2">
    <source>
        <dbReference type="EMBL" id="KAF9690950.1"/>
    </source>
</evidence>
<feature type="compositionally biased region" description="Basic and acidic residues" evidence="1">
    <location>
        <begin position="446"/>
        <end position="459"/>
    </location>
</feature>
<reference evidence="2" key="1">
    <citation type="submission" date="2018-12" db="EMBL/GenBank/DDBJ databases">
        <authorList>
            <person name="Syme R.A."/>
            <person name="Farfan-Caceres L."/>
            <person name="Lichtenzveig J."/>
        </authorList>
    </citation>
    <scope>NUCLEOTIDE SEQUENCE</scope>
    <source>
        <strain evidence="2">Al4</strain>
    </source>
</reference>
<feature type="compositionally biased region" description="Polar residues" evidence="1">
    <location>
        <begin position="306"/>
        <end position="321"/>
    </location>
</feature>
<dbReference type="EMBL" id="RZGK01000022">
    <property type="protein sequence ID" value="KAF9690950.1"/>
    <property type="molecule type" value="Genomic_DNA"/>
</dbReference>
<comment type="caution">
    <text evidence="2">The sequence shown here is derived from an EMBL/GenBank/DDBJ whole genome shotgun (WGS) entry which is preliminary data.</text>
</comment>
<evidence type="ECO:0000256" key="1">
    <source>
        <dbReference type="SAM" id="MobiDB-lite"/>
    </source>
</evidence>
<evidence type="ECO:0000313" key="3">
    <source>
        <dbReference type="Proteomes" id="UP000651452"/>
    </source>
</evidence>
<dbReference type="AlphaFoldDB" id="A0A8H7IUL8"/>
<dbReference type="Proteomes" id="UP000651452">
    <property type="component" value="Unassembled WGS sequence"/>
</dbReference>
<keyword evidence="3" id="KW-1185">Reference proteome</keyword>
<proteinExistence type="predicted"/>
<accession>A0A8H7IUL8</accession>